<dbReference type="OrthoDB" id="9759295at2"/>
<evidence type="ECO:0000256" key="7">
    <source>
        <dbReference type="SAM" id="MobiDB-lite"/>
    </source>
</evidence>
<dbReference type="Gene3D" id="3.40.50.300">
    <property type="entry name" value="P-loop containing nucleotide triphosphate hydrolases"/>
    <property type="match status" value="1"/>
</dbReference>
<evidence type="ECO:0000256" key="4">
    <source>
        <dbReference type="ARBA" id="ARBA00022692"/>
    </source>
</evidence>
<dbReference type="PANTHER" id="PTHR37937">
    <property type="entry name" value="CONJUGATIVE TRANSFER: DNA TRANSPORT"/>
    <property type="match status" value="1"/>
</dbReference>
<organism evidence="8 9">
    <name type="scientific">Parvularcula marina</name>
    <dbReference type="NCBI Taxonomy" id="2292771"/>
    <lineage>
        <taxon>Bacteria</taxon>
        <taxon>Pseudomonadati</taxon>
        <taxon>Pseudomonadota</taxon>
        <taxon>Alphaproteobacteria</taxon>
        <taxon>Parvularculales</taxon>
        <taxon>Parvularculaceae</taxon>
        <taxon>Parvularcula</taxon>
    </lineage>
</organism>
<dbReference type="GO" id="GO:0005886">
    <property type="term" value="C:plasma membrane"/>
    <property type="evidence" value="ECO:0007669"/>
    <property type="project" value="UniProtKB-SubCell"/>
</dbReference>
<comment type="caution">
    <text evidence="8">The sequence shown here is derived from an EMBL/GenBank/DDBJ whole genome shotgun (WGS) entry which is preliminary data.</text>
</comment>
<keyword evidence="4" id="KW-0812">Transmembrane</keyword>
<dbReference type="EMBL" id="QUQO01000001">
    <property type="protein sequence ID" value="RFB04288.1"/>
    <property type="molecule type" value="Genomic_DNA"/>
</dbReference>
<dbReference type="CDD" id="cd01127">
    <property type="entry name" value="TrwB_TraG_TraD_VirD4"/>
    <property type="match status" value="1"/>
</dbReference>
<dbReference type="PANTHER" id="PTHR37937:SF1">
    <property type="entry name" value="CONJUGATIVE TRANSFER: DNA TRANSPORT"/>
    <property type="match status" value="1"/>
</dbReference>
<proteinExistence type="inferred from homology"/>
<gene>
    <name evidence="8" type="ORF">DX908_02695</name>
</gene>
<evidence type="ECO:0000256" key="2">
    <source>
        <dbReference type="ARBA" id="ARBA00008806"/>
    </source>
</evidence>
<dbReference type="RefSeq" id="WP_116390916.1">
    <property type="nucleotide sequence ID" value="NZ_QUQO01000001.1"/>
</dbReference>
<protein>
    <submittedName>
        <fullName evidence="8">Type IV secretory system conjugative DNA transfer family protein</fullName>
    </submittedName>
</protein>
<evidence type="ECO:0000256" key="1">
    <source>
        <dbReference type="ARBA" id="ARBA00004651"/>
    </source>
</evidence>
<dbReference type="InterPro" id="IPR027417">
    <property type="entry name" value="P-loop_NTPase"/>
</dbReference>
<keyword evidence="3" id="KW-1003">Cell membrane</keyword>
<evidence type="ECO:0000256" key="5">
    <source>
        <dbReference type="ARBA" id="ARBA00022989"/>
    </source>
</evidence>
<keyword evidence="6" id="KW-0472">Membrane</keyword>
<comment type="similarity">
    <text evidence="2">Belongs to the VirD4/TraG family.</text>
</comment>
<accession>A0A371RFR0</accession>
<reference evidence="8 9" key="1">
    <citation type="submission" date="2018-08" db="EMBL/GenBank/DDBJ databases">
        <title>Parvularcula sp. SM1705, isolated from surface water of the South Sea China.</title>
        <authorList>
            <person name="Sun L."/>
        </authorList>
    </citation>
    <scope>NUCLEOTIDE SEQUENCE [LARGE SCALE GENOMIC DNA]</scope>
    <source>
        <strain evidence="8 9">SM1705</strain>
    </source>
</reference>
<dbReference type="InterPro" id="IPR003688">
    <property type="entry name" value="TraG/VirD4"/>
</dbReference>
<evidence type="ECO:0000313" key="8">
    <source>
        <dbReference type="EMBL" id="RFB04288.1"/>
    </source>
</evidence>
<dbReference type="Proteomes" id="UP000264589">
    <property type="component" value="Unassembled WGS sequence"/>
</dbReference>
<evidence type="ECO:0000256" key="3">
    <source>
        <dbReference type="ARBA" id="ARBA00022475"/>
    </source>
</evidence>
<feature type="region of interest" description="Disordered" evidence="7">
    <location>
        <begin position="186"/>
        <end position="206"/>
    </location>
</feature>
<dbReference type="InParanoid" id="A0A371RFR0"/>
<dbReference type="AlphaFoldDB" id="A0A371RFR0"/>
<evidence type="ECO:0000313" key="9">
    <source>
        <dbReference type="Proteomes" id="UP000264589"/>
    </source>
</evidence>
<keyword evidence="5" id="KW-1133">Transmembrane helix</keyword>
<evidence type="ECO:0000256" key="6">
    <source>
        <dbReference type="ARBA" id="ARBA00023136"/>
    </source>
</evidence>
<dbReference type="InterPro" id="IPR051539">
    <property type="entry name" value="T4SS-coupling_protein"/>
</dbReference>
<keyword evidence="9" id="KW-1185">Reference proteome</keyword>
<dbReference type="SUPFAM" id="SSF52540">
    <property type="entry name" value="P-loop containing nucleoside triphosphate hydrolases"/>
    <property type="match status" value="1"/>
</dbReference>
<name>A0A371RFR0_9PROT</name>
<sequence length="344" mass="38502">MTGVIAGAAQNLLDMSDRERGSILSTVRRNLEFLELPVYRRIFAHSTFNIHDLKNDPQGMSLFLCQPPHKMTQGSRFLRVVVGEAFSALYESLNPPATGHPVLCLLDEAAVLKHMQVLEDAAGYAAGFGVKLWTVWQDLPQLKRIYPHSYETFLNNAGWIQAFGVSDVTTTEYLSKRIGQTELRQFVTSTSTQHSTSTSNPSDGQRMRSVLSMRGAATALLNDQGFSNSLSVTTNENEQIKTSPLIQPDEIDRHFSREEQNQILLLKGKPAMAIDRLNYFEGGRFLGKFDPDRPPYWTKEEAAIEAAKRDAAQQVVNKQLLAKASTWLKTASRDLDKALKIKKS</sequence>
<dbReference type="Pfam" id="PF02534">
    <property type="entry name" value="T4SS-DNA_transf"/>
    <property type="match status" value="1"/>
</dbReference>
<feature type="compositionally biased region" description="Low complexity" evidence="7">
    <location>
        <begin position="188"/>
        <end position="199"/>
    </location>
</feature>
<comment type="subcellular location">
    <subcellularLocation>
        <location evidence="1">Cell membrane</location>
        <topology evidence="1">Multi-pass membrane protein</topology>
    </subcellularLocation>
</comment>